<keyword evidence="3" id="KW-1185">Reference proteome</keyword>
<evidence type="ECO:0000313" key="3">
    <source>
        <dbReference type="Proteomes" id="UP000292639"/>
    </source>
</evidence>
<feature type="domain" description="Restriction endonuclease type IV Mrr" evidence="1">
    <location>
        <begin position="6"/>
        <end position="124"/>
    </location>
</feature>
<keyword evidence="2" id="KW-0255">Endonuclease</keyword>
<dbReference type="GO" id="GO:0009307">
    <property type="term" value="P:DNA restriction-modification system"/>
    <property type="evidence" value="ECO:0007669"/>
    <property type="project" value="InterPro"/>
</dbReference>
<proteinExistence type="predicted"/>
<dbReference type="GO" id="GO:0004519">
    <property type="term" value="F:endonuclease activity"/>
    <property type="evidence" value="ECO:0007669"/>
    <property type="project" value="UniProtKB-KW"/>
</dbReference>
<dbReference type="EMBL" id="QJUP01000001">
    <property type="protein sequence ID" value="TBU99999.1"/>
    <property type="molecule type" value="Genomic_DNA"/>
</dbReference>
<evidence type="ECO:0000259" key="1">
    <source>
        <dbReference type="Pfam" id="PF04471"/>
    </source>
</evidence>
<evidence type="ECO:0000313" key="2">
    <source>
        <dbReference type="EMBL" id="TBU99999.1"/>
    </source>
</evidence>
<organism evidence="2 3">
    <name type="scientific">Stutzerimonas kirkiae</name>
    <dbReference type="NCBI Taxonomy" id="2211392"/>
    <lineage>
        <taxon>Bacteria</taxon>
        <taxon>Pseudomonadati</taxon>
        <taxon>Pseudomonadota</taxon>
        <taxon>Gammaproteobacteria</taxon>
        <taxon>Pseudomonadales</taxon>
        <taxon>Pseudomonadaceae</taxon>
        <taxon>Stutzerimonas</taxon>
    </lineage>
</organism>
<dbReference type="Proteomes" id="UP000292639">
    <property type="component" value="Unassembled WGS sequence"/>
</dbReference>
<gene>
    <name evidence="2" type="ORF">DNJ96_01545</name>
</gene>
<dbReference type="GO" id="GO:0003677">
    <property type="term" value="F:DNA binding"/>
    <property type="evidence" value="ECO:0007669"/>
    <property type="project" value="InterPro"/>
</dbReference>
<protein>
    <submittedName>
        <fullName evidence="2">Restriction endonuclease</fullName>
    </submittedName>
</protein>
<dbReference type="SUPFAM" id="SSF52980">
    <property type="entry name" value="Restriction endonuclease-like"/>
    <property type="match status" value="1"/>
</dbReference>
<dbReference type="InterPro" id="IPR011335">
    <property type="entry name" value="Restrct_endonuc-II-like"/>
</dbReference>
<reference evidence="2 3" key="1">
    <citation type="submission" date="2018-06" db="EMBL/GenBank/DDBJ databases">
        <title>Three novel Pseudomonas species isolated from symptomatic oak.</title>
        <authorList>
            <person name="Bueno-Gonzalez V."/>
            <person name="Brady C."/>
        </authorList>
    </citation>
    <scope>NUCLEOTIDE SEQUENCE [LARGE SCALE GENOMIC DNA]</scope>
    <source>
        <strain evidence="2 3">P17C</strain>
    </source>
</reference>
<comment type="caution">
    <text evidence="2">The sequence shown here is derived from an EMBL/GenBank/DDBJ whole genome shotgun (WGS) entry which is preliminary data.</text>
</comment>
<keyword evidence="2" id="KW-0540">Nuclease</keyword>
<dbReference type="AlphaFoldDB" id="A0A4V2KDK5"/>
<dbReference type="RefSeq" id="WP_131183091.1">
    <property type="nucleotide sequence ID" value="NZ_QJUO01000002.1"/>
</dbReference>
<dbReference type="InterPro" id="IPR007560">
    <property type="entry name" value="Restrct_endonuc_IV_Mrr"/>
</dbReference>
<name>A0A4V2KDK5_9GAMM</name>
<keyword evidence="2" id="KW-0378">Hydrolase</keyword>
<accession>A0A4V2KDK5</accession>
<sequence>MKKDKPDWEKYERLVAKLVSEQLSTEYCVTPNAKITGKISKKKRQIDVLIDSRHNTENENRIIIDAKIRTRRIDITHVEAFLGLMADTGATHGYLVCPNGYTKAAELRAQDSVSIRLLPLNRLENFDPSTWPNCLVPNCQNGRIFWDGYPSIDVALAPLNGGKTISISYVHYVGKCDKCSRFHVKCLSCKHILSVPHESDEDCGVQCSCGLPWFWLASIEEDHTGQRSAELHLIRGHNQILTASRRSL</sequence>
<dbReference type="Pfam" id="PF04471">
    <property type="entry name" value="Mrr_cat"/>
    <property type="match status" value="1"/>
</dbReference>